<dbReference type="OrthoDB" id="2593073at2759"/>
<evidence type="ECO:0000256" key="3">
    <source>
        <dbReference type="ARBA" id="ARBA00007163"/>
    </source>
</evidence>
<sequence>MSSAADSQAFEMSLRDQLIAAQNNHAPLPQPHQPPANAYGAHHPQQSSPQHHHEQVMAIQSYGMPHQASDLGHPHADPSDPTAQGGAAGKKGRAQRELSNTKRAAQNRAAQRAFRMRKEQHINKLEDDLKRYLVMEDNYKALQHETFALRDYIAELQTRMTEKNITFPPAPSRAQMRTASLSAPDSHISQDDSEHVYHHADEHHDQLDPHDQQSQHDQRGQHHYADVSPPQSHAASPNAYPMPTFTATNHQPHHQHAPATSSEHVHHDPVNDPLPAAAISQLQAAAAQAGDMEPSHTAPPTLHDQQQQAHPQDPQYVRASEYPAHKRLRLDSPPRQTSSPGNNPDA</sequence>
<dbReference type="GO" id="GO:0001228">
    <property type="term" value="F:DNA-binding transcription activator activity, RNA polymerase II-specific"/>
    <property type="evidence" value="ECO:0007669"/>
    <property type="project" value="TreeGrafter"/>
</dbReference>
<gene>
    <name evidence="11" type="ORF">AUEXF2481DRAFT_4094</name>
</gene>
<proteinExistence type="inferred from homology"/>
<evidence type="ECO:0000256" key="6">
    <source>
        <dbReference type="ARBA" id="ARBA00023163"/>
    </source>
</evidence>
<dbReference type="SUPFAM" id="SSF57959">
    <property type="entry name" value="Leucine zipper domain"/>
    <property type="match status" value="1"/>
</dbReference>
<dbReference type="GO" id="GO:0000976">
    <property type="term" value="F:transcription cis-regulatory region binding"/>
    <property type="evidence" value="ECO:0007669"/>
    <property type="project" value="InterPro"/>
</dbReference>
<evidence type="ECO:0000256" key="5">
    <source>
        <dbReference type="ARBA" id="ARBA00023125"/>
    </source>
</evidence>
<comment type="subcellular location">
    <subcellularLocation>
        <location evidence="2">Nucleus</location>
    </subcellularLocation>
</comment>
<dbReference type="HOGENOM" id="CLU_799208_0_0_1"/>
<keyword evidence="6" id="KW-0804">Transcription</keyword>
<feature type="compositionally biased region" description="Polar residues" evidence="9">
    <location>
        <begin position="334"/>
        <end position="346"/>
    </location>
</feature>
<keyword evidence="7" id="KW-0539">Nucleus</keyword>
<dbReference type="RefSeq" id="XP_013344842.1">
    <property type="nucleotide sequence ID" value="XM_013489388.1"/>
</dbReference>
<keyword evidence="12" id="KW-1185">Reference proteome</keyword>
<comment type="similarity">
    <text evidence="3">Belongs to the bZIP family.</text>
</comment>
<dbReference type="PROSITE" id="PS00036">
    <property type="entry name" value="BZIP_BASIC"/>
    <property type="match status" value="1"/>
</dbReference>
<dbReference type="STRING" id="1043005.A0A074YKR8"/>
<dbReference type="PANTHER" id="PTHR40621">
    <property type="entry name" value="TRANSCRIPTION FACTOR KAPC-RELATED"/>
    <property type="match status" value="1"/>
</dbReference>
<evidence type="ECO:0000256" key="4">
    <source>
        <dbReference type="ARBA" id="ARBA00023015"/>
    </source>
</evidence>
<accession>A0A074YKR8</accession>
<dbReference type="PANTHER" id="PTHR40621:SF11">
    <property type="entry name" value="TRANSCRIPTION FACTOR KAPC-RELATED"/>
    <property type="match status" value="1"/>
</dbReference>
<protein>
    <recommendedName>
        <fullName evidence="8">Putative transcription factor kapC</fullName>
    </recommendedName>
</protein>
<dbReference type="InterPro" id="IPR046347">
    <property type="entry name" value="bZIP_sf"/>
</dbReference>
<feature type="compositionally biased region" description="Low complexity" evidence="9">
    <location>
        <begin position="303"/>
        <end position="315"/>
    </location>
</feature>
<dbReference type="EMBL" id="KL584756">
    <property type="protein sequence ID" value="KEQ96619.1"/>
    <property type="molecule type" value="Genomic_DNA"/>
</dbReference>
<keyword evidence="4" id="KW-0805">Transcription regulation</keyword>
<evidence type="ECO:0000256" key="8">
    <source>
        <dbReference type="ARBA" id="ARBA00044067"/>
    </source>
</evidence>
<dbReference type="InterPro" id="IPR050936">
    <property type="entry name" value="AP-1-like"/>
</dbReference>
<evidence type="ECO:0000256" key="7">
    <source>
        <dbReference type="ARBA" id="ARBA00023242"/>
    </source>
</evidence>
<evidence type="ECO:0000256" key="9">
    <source>
        <dbReference type="SAM" id="MobiDB-lite"/>
    </source>
</evidence>
<feature type="region of interest" description="Disordered" evidence="9">
    <location>
        <begin position="1"/>
        <end position="108"/>
    </location>
</feature>
<keyword evidence="5" id="KW-0238">DNA-binding</keyword>
<evidence type="ECO:0000256" key="2">
    <source>
        <dbReference type="ARBA" id="ARBA00004123"/>
    </source>
</evidence>
<feature type="compositionally biased region" description="Basic and acidic residues" evidence="9">
    <location>
        <begin position="188"/>
        <end position="225"/>
    </location>
</feature>
<evidence type="ECO:0000256" key="1">
    <source>
        <dbReference type="ARBA" id="ARBA00004049"/>
    </source>
</evidence>
<evidence type="ECO:0000313" key="11">
    <source>
        <dbReference type="EMBL" id="KEQ96619.1"/>
    </source>
</evidence>
<dbReference type="InterPro" id="IPR004827">
    <property type="entry name" value="bZIP"/>
</dbReference>
<dbReference type="InParanoid" id="A0A074YKR8"/>
<evidence type="ECO:0000313" key="12">
    <source>
        <dbReference type="Proteomes" id="UP000030641"/>
    </source>
</evidence>
<name>A0A074YKR8_AURSE</name>
<evidence type="ECO:0000259" key="10">
    <source>
        <dbReference type="PROSITE" id="PS00036"/>
    </source>
</evidence>
<dbReference type="Pfam" id="PF00170">
    <property type="entry name" value="bZIP_1"/>
    <property type="match status" value="1"/>
</dbReference>
<reference evidence="11 12" key="1">
    <citation type="journal article" date="2014" name="BMC Genomics">
        <title>Genome sequencing of four Aureobasidium pullulans varieties: biotechnological potential, stress tolerance, and description of new species.</title>
        <authorList>
            <person name="Gostin Ar C."/>
            <person name="Ohm R.A."/>
            <person name="Kogej T."/>
            <person name="Sonjak S."/>
            <person name="Turk M."/>
            <person name="Zajc J."/>
            <person name="Zalar P."/>
            <person name="Grube M."/>
            <person name="Sun H."/>
            <person name="Han J."/>
            <person name="Sharma A."/>
            <person name="Chiniquy J."/>
            <person name="Ngan C.Y."/>
            <person name="Lipzen A."/>
            <person name="Barry K."/>
            <person name="Grigoriev I.V."/>
            <person name="Gunde-Cimerman N."/>
        </authorList>
    </citation>
    <scope>NUCLEOTIDE SEQUENCE [LARGE SCALE GENOMIC DNA]</scope>
    <source>
        <strain evidence="11 12">EXF-2481</strain>
    </source>
</reference>
<feature type="region of interest" description="Disordered" evidence="9">
    <location>
        <begin position="164"/>
        <end position="346"/>
    </location>
</feature>
<organism evidence="11 12">
    <name type="scientific">Aureobasidium subglaciale (strain EXF-2481)</name>
    <name type="common">Aureobasidium pullulans var. subglaciale</name>
    <dbReference type="NCBI Taxonomy" id="1043005"/>
    <lineage>
        <taxon>Eukaryota</taxon>
        <taxon>Fungi</taxon>
        <taxon>Dikarya</taxon>
        <taxon>Ascomycota</taxon>
        <taxon>Pezizomycotina</taxon>
        <taxon>Dothideomycetes</taxon>
        <taxon>Dothideomycetidae</taxon>
        <taxon>Dothideales</taxon>
        <taxon>Saccotheciaceae</taxon>
        <taxon>Aureobasidium</taxon>
    </lineage>
</organism>
<feature type="domain" description="BZIP" evidence="10">
    <location>
        <begin position="102"/>
        <end position="117"/>
    </location>
</feature>
<feature type="compositionally biased region" description="Low complexity" evidence="9">
    <location>
        <begin position="276"/>
        <end position="289"/>
    </location>
</feature>
<feature type="compositionally biased region" description="Low complexity" evidence="9">
    <location>
        <begin position="35"/>
        <end position="49"/>
    </location>
</feature>
<dbReference type="Proteomes" id="UP000030641">
    <property type="component" value="Unassembled WGS sequence"/>
</dbReference>
<dbReference type="GO" id="GO:0090575">
    <property type="term" value="C:RNA polymerase II transcription regulator complex"/>
    <property type="evidence" value="ECO:0007669"/>
    <property type="project" value="TreeGrafter"/>
</dbReference>
<dbReference type="GeneID" id="25366731"/>
<dbReference type="Gene3D" id="1.20.5.170">
    <property type="match status" value="1"/>
</dbReference>
<comment type="function">
    <text evidence="1">Putative transcription factor.</text>
</comment>
<dbReference type="OMA" id="FINQHHI"/>
<dbReference type="AlphaFoldDB" id="A0A074YKR8"/>